<comment type="caution">
    <text evidence="4">The sequence shown here is derived from an EMBL/GenBank/DDBJ whole genome shotgun (WGS) entry which is preliminary data.</text>
</comment>
<gene>
    <name evidence="4" type="ORF">HMPREF1991_00160</name>
</gene>
<dbReference type="eggNOG" id="COG4771">
    <property type="taxonomic scope" value="Bacteria"/>
</dbReference>
<organism evidence="4 5">
    <name type="scientific">Hoylesella loescheii DSM 19665 = JCM 12249 = ATCC 15930</name>
    <dbReference type="NCBI Taxonomy" id="1122985"/>
    <lineage>
        <taxon>Bacteria</taxon>
        <taxon>Pseudomonadati</taxon>
        <taxon>Bacteroidota</taxon>
        <taxon>Bacteroidia</taxon>
        <taxon>Bacteroidales</taxon>
        <taxon>Prevotellaceae</taxon>
        <taxon>Hoylesella</taxon>
    </lineage>
</organism>
<proteinExistence type="predicted"/>
<name>A0A069QLQ7_HOYLO</name>
<dbReference type="EMBL" id="JNGW01000012">
    <property type="protein sequence ID" value="KDR53793.1"/>
    <property type="molecule type" value="Genomic_DNA"/>
</dbReference>
<dbReference type="SUPFAM" id="SSF56925">
    <property type="entry name" value="OMPA-like"/>
    <property type="match status" value="1"/>
</dbReference>
<reference evidence="4 5" key="1">
    <citation type="submission" date="2013-08" db="EMBL/GenBank/DDBJ databases">
        <authorList>
            <person name="Weinstock G."/>
            <person name="Sodergren E."/>
            <person name="Wylie T."/>
            <person name="Fulton L."/>
            <person name="Fulton R."/>
            <person name="Fronick C."/>
            <person name="O'Laughlin M."/>
            <person name="Godfrey J."/>
            <person name="Miner T."/>
            <person name="Herter B."/>
            <person name="Appelbaum E."/>
            <person name="Cordes M."/>
            <person name="Lek S."/>
            <person name="Wollam A."/>
            <person name="Pepin K.H."/>
            <person name="Palsikar V.B."/>
            <person name="Mitreva M."/>
            <person name="Wilson R.K."/>
        </authorList>
    </citation>
    <scope>NUCLEOTIDE SEQUENCE [LARGE SCALE GENOMIC DNA]</scope>
    <source>
        <strain evidence="4 5">ATCC 15930</strain>
    </source>
</reference>
<dbReference type="RefSeq" id="WP_009235587.1">
    <property type="nucleotide sequence ID" value="NZ_KB899210.1"/>
</dbReference>
<dbReference type="PATRIC" id="fig|1122985.7.peg.168"/>
<dbReference type="Proteomes" id="UP000027442">
    <property type="component" value="Unassembled WGS sequence"/>
</dbReference>
<dbReference type="Pfam" id="PF13505">
    <property type="entry name" value="OMP_b-brl"/>
    <property type="match status" value="1"/>
</dbReference>
<dbReference type="InterPro" id="IPR027385">
    <property type="entry name" value="Beta-barrel_OMP"/>
</dbReference>
<evidence type="ECO:0000313" key="5">
    <source>
        <dbReference type="Proteomes" id="UP000027442"/>
    </source>
</evidence>
<evidence type="ECO:0000256" key="1">
    <source>
        <dbReference type="ARBA" id="ARBA00022729"/>
    </source>
</evidence>
<sequence>MKKKLGLLFVSLMLTLTASAQFEEEKVYVAGSLSGLDVNYNGNNKFSFGIQAKAGYFFEDNWLVLGQFAYNHYGNETVPDYISIGAGLRYYIEQNGLFVGANAMLVHTYHNYNDLMPGLELGYAFFVSRTVTIEPSVYYNQSFKSHTNYSTVGFRIGVGIYI</sequence>
<protein>
    <recommendedName>
        <fullName evidence="3">Outer membrane protein beta-barrel domain-containing protein</fullName>
    </recommendedName>
</protein>
<evidence type="ECO:0000313" key="4">
    <source>
        <dbReference type="EMBL" id="KDR53793.1"/>
    </source>
</evidence>
<evidence type="ECO:0000259" key="3">
    <source>
        <dbReference type="Pfam" id="PF13505"/>
    </source>
</evidence>
<keyword evidence="5" id="KW-1185">Reference proteome</keyword>
<dbReference type="HOGENOM" id="CLU_1617504_0_0_10"/>
<accession>A0A069QLQ7</accession>
<keyword evidence="1 2" id="KW-0732">Signal</keyword>
<evidence type="ECO:0000256" key="2">
    <source>
        <dbReference type="SAM" id="SignalP"/>
    </source>
</evidence>
<feature type="signal peptide" evidence="2">
    <location>
        <begin position="1"/>
        <end position="20"/>
    </location>
</feature>
<feature type="chain" id="PRO_5001665467" description="Outer membrane protein beta-barrel domain-containing protein" evidence="2">
    <location>
        <begin position="21"/>
        <end position="162"/>
    </location>
</feature>
<feature type="domain" description="Outer membrane protein beta-barrel" evidence="3">
    <location>
        <begin position="10"/>
        <end position="159"/>
    </location>
</feature>
<dbReference type="AlphaFoldDB" id="A0A069QLQ7"/>
<dbReference type="InterPro" id="IPR011250">
    <property type="entry name" value="OMP/PagP_B-barrel"/>
</dbReference>